<dbReference type="SUPFAM" id="SSF159173">
    <property type="entry name" value="YkvR-like"/>
    <property type="match status" value="1"/>
</dbReference>
<dbReference type="Proteomes" id="UP000040576">
    <property type="component" value="Unassembled WGS sequence"/>
</dbReference>
<dbReference type="Pfam" id="PF11514">
    <property type="entry name" value="DUF3219"/>
    <property type="match status" value="1"/>
</dbReference>
<evidence type="ECO:0000313" key="2">
    <source>
        <dbReference type="Proteomes" id="UP000040576"/>
    </source>
</evidence>
<evidence type="ECO:0008006" key="3">
    <source>
        <dbReference type="Google" id="ProtNLM"/>
    </source>
</evidence>
<sequence length="92" mass="10898">MELYLNDQLIQVDKFKEDTVNDLRKIWIEFRVTNEDYHDIATLLYEGTFDVRIPAKSLSFRGTIEEYSTSITNLYKKGNVGIYKLCLREVKK</sequence>
<organism evidence="1 2">
    <name type="scientific">Caldibacillus thermoamylovorans</name>
    <dbReference type="NCBI Taxonomy" id="35841"/>
    <lineage>
        <taxon>Bacteria</taxon>
        <taxon>Bacillati</taxon>
        <taxon>Bacillota</taxon>
        <taxon>Bacilli</taxon>
        <taxon>Bacillales</taxon>
        <taxon>Bacillaceae</taxon>
        <taxon>Caldibacillus</taxon>
    </lineage>
</organism>
<dbReference type="InterPro" id="IPR021596">
    <property type="entry name" value="DUF3219"/>
</dbReference>
<dbReference type="Gene3D" id="2.40.30.80">
    <property type="entry name" value="YkvR-like"/>
    <property type="match status" value="1"/>
</dbReference>
<evidence type="ECO:0000313" key="1">
    <source>
        <dbReference type="EMBL" id="CEE03016.1"/>
    </source>
</evidence>
<dbReference type="EMBL" id="CCRF01000097">
    <property type="protein sequence ID" value="CEE03016.1"/>
    <property type="molecule type" value="Genomic_DNA"/>
</dbReference>
<proteinExistence type="predicted"/>
<reference evidence="1 2" key="1">
    <citation type="submission" date="2014-07" db="EMBL/GenBank/DDBJ databases">
        <authorList>
            <person name="Wibberg Daniel"/>
        </authorList>
    </citation>
    <scope>NUCLEOTIDE SEQUENCE [LARGE SCALE GENOMIC DNA]</scope>
</reference>
<keyword evidence="2" id="KW-1185">Reference proteome</keyword>
<gene>
    <name evidence="1" type="ORF">BT1A1_3233</name>
</gene>
<dbReference type="InterPro" id="IPR023105">
    <property type="entry name" value="YkvR-like_sf"/>
</dbReference>
<name>A0A090IY49_9BACI</name>
<protein>
    <recommendedName>
        <fullName evidence="3">DUF3219 domain-containing protein</fullName>
    </recommendedName>
</protein>
<accession>A0A090IY49</accession>
<dbReference type="AlphaFoldDB" id="A0A090IY49"/>